<name>A0A4Q7NP87_9ACTN</name>
<dbReference type="Gene3D" id="3.30.750.24">
    <property type="entry name" value="STAS domain"/>
    <property type="match status" value="1"/>
</dbReference>
<evidence type="ECO:0000259" key="3">
    <source>
        <dbReference type="PROSITE" id="PS50801"/>
    </source>
</evidence>
<dbReference type="PANTHER" id="PTHR33495">
    <property type="entry name" value="ANTI-SIGMA FACTOR ANTAGONIST TM_1081-RELATED-RELATED"/>
    <property type="match status" value="1"/>
</dbReference>
<evidence type="ECO:0000313" key="5">
    <source>
        <dbReference type="Proteomes" id="UP000293638"/>
    </source>
</evidence>
<dbReference type="Proteomes" id="UP000293638">
    <property type="component" value="Unassembled WGS sequence"/>
</dbReference>
<dbReference type="AlphaFoldDB" id="A0A4Q7NP87"/>
<dbReference type="NCBIfam" id="TIGR00377">
    <property type="entry name" value="ant_ant_sig"/>
    <property type="match status" value="1"/>
</dbReference>
<keyword evidence="5" id="KW-1185">Reference proteome</keyword>
<accession>A0A4Q7NP87</accession>
<organism evidence="4 5">
    <name type="scientific">Motilibacter rhizosphaerae</name>
    <dbReference type="NCBI Taxonomy" id="598652"/>
    <lineage>
        <taxon>Bacteria</taxon>
        <taxon>Bacillati</taxon>
        <taxon>Actinomycetota</taxon>
        <taxon>Actinomycetes</taxon>
        <taxon>Motilibacterales</taxon>
        <taxon>Motilibacteraceae</taxon>
        <taxon>Motilibacter</taxon>
    </lineage>
</organism>
<reference evidence="4 5" key="1">
    <citation type="submission" date="2019-02" db="EMBL/GenBank/DDBJ databases">
        <title>Genomic Encyclopedia of Type Strains, Phase IV (KMG-IV): sequencing the most valuable type-strain genomes for metagenomic binning, comparative biology and taxonomic classification.</title>
        <authorList>
            <person name="Goeker M."/>
        </authorList>
    </citation>
    <scope>NUCLEOTIDE SEQUENCE [LARGE SCALE GENOMIC DNA]</scope>
    <source>
        <strain evidence="4 5">DSM 45622</strain>
    </source>
</reference>
<protein>
    <recommendedName>
        <fullName evidence="2">Anti-sigma factor antagonist</fullName>
    </recommendedName>
</protein>
<gene>
    <name evidence="4" type="ORF">EV189_2516</name>
</gene>
<feature type="domain" description="STAS" evidence="3">
    <location>
        <begin position="37"/>
        <end position="129"/>
    </location>
</feature>
<dbReference type="InterPro" id="IPR036513">
    <property type="entry name" value="STAS_dom_sf"/>
</dbReference>
<dbReference type="PANTHER" id="PTHR33495:SF2">
    <property type="entry name" value="ANTI-SIGMA FACTOR ANTAGONIST TM_1081-RELATED"/>
    <property type="match status" value="1"/>
</dbReference>
<dbReference type="Pfam" id="PF01740">
    <property type="entry name" value="STAS"/>
    <property type="match status" value="1"/>
</dbReference>
<dbReference type="EMBL" id="SGXD01000003">
    <property type="protein sequence ID" value="RZS87094.1"/>
    <property type="molecule type" value="Genomic_DNA"/>
</dbReference>
<dbReference type="InterPro" id="IPR002645">
    <property type="entry name" value="STAS_dom"/>
</dbReference>
<evidence type="ECO:0000256" key="2">
    <source>
        <dbReference type="RuleBase" id="RU003749"/>
    </source>
</evidence>
<dbReference type="PROSITE" id="PS50801">
    <property type="entry name" value="STAS"/>
    <property type="match status" value="1"/>
</dbReference>
<dbReference type="InterPro" id="IPR003658">
    <property type="entry name" value="Anti-sigma_ant"/>
</dbReference>
<evidence type="ECO:0000256" key="1">
    <source>
        <dbReference type="ARBA" id="ARBA00009013"/>
    </source>
</evidence>
<proteinExistence type="inferred from homology"/>
<comment type="similarity">
    <text evidence="1 2">Belongs to the anti-sigma-factor antagonist family.</text>
</comment>
<comment type="caution">
    <text evidence="4">The sequence shown here is derived from an EMBL/GenBank/DDBJ whole genome shotgun (WGS) entry which is preliminary data.</text>
</comment>
<evidence type="ECO:0000313" key="4">
    <source>
        <dbReference type="EMBL" id="RZS87094.1"/>
    </source>
</evidence>
<dbReference type="SUPFAM" id="SSF52091">
    <property type="entry name" value="SpoIIaa-like"/>
    <property type="match status" value="1"/>
</dbReference>
<dbReference type="GO" id="GO:0043856">
    <property type="term" value="F:anti-sigma factor antagonist activity"/>
    <property type="evidence" value="ECO:0007669"/>
    <property type="project" value="InterPro"/>
</dbReference>
<sequence length="129" mass="14001">MTSERATDQRTIDLSRAERPAAALRITTTGSSHDQRVALRGRLDVSTVGDVRTCLHDLLGEGTGDLLVDVADVDVADATGLGVLVGAHRRAERLERHLVLVGVTPKLTRLLRLTRLHRILRVRVEAAAA</sequence>